<dbReference type="InterPro" id="IPR027417">
    <property type="entry name" value="P-loop_NTPase"/>
</dbReference>
<keyword evidence="4 9" id="KW-0812">Transmembrane</keyword>
<evidence type="ECO:0000256" key="7">
    <source>
        <dbReference type="ARBA" id="ARBA00022989"/>
    </source>
</evidence>
<dbReference type="PROSITE" id="PS50929">
    <property type="entry name" value="ABC_TM1F"/>
    <property type="match status" value="1"/>
</dbReference>
<dbReference type="PANTHER" id="PTHR43394:SF1">
    <property type="entry name" value="ATP-BINDING CASSETTE SUB-FAMILY B MEMBER 10, MITOCHONDRIAL"/>
    <property type="match status" value="1"/>
</dbReference>
<evidence type="ECO:0000256" key="9">
    <source>
        <dbReference type="SAM" id="Phobius"/>
    </source>
</evidence>
<keyword evidence="3" id="KW-1003">Cell membrane</keyword>
<feature type="transmembrane region" description="Helical" evidence="9">
    <location>
        <begin position="170"/>
        <end position="188"/>
    </location>
</feature>
<feature type="transmembrane region" description="Helical" evidence="9">
    <location>
        <begin position="141"/>
        <end position="164"/>
    </location>
</feature>
<dbReference type="EMBL" id="JOJP01000001">
    <property type="protein sequence ID" value="KEI70169.1"/>
    <property type="molecule type" value="Genomic_DNA"/>
</dbReference>
<evidence type="ECO:0000256" key="6">
    <source>
        <dbReference type="ARBA" id="ARBA00022840"/>
    </source>
</evidence>
<dbReference type="FunFam" id="3.40.50.300:FF:000221">
    <property type="entry name" value="Multidrug ABC transporter ATP-binding protein"/>
    <property type="match status" value="1"/>
</dbReference>
<evidence type="ECO:0000313" key="13">
    <source>
        <dbReference type="Proteomes" id="UP000027997"/>
    </source>
</evidence>
<reference evidence="12 13" key="1">
    <citation type="submission" date="2014-06" db="EMBL/GenBank/DDBJ databases">
        <title>Whole Genome Sequences of Three Symbiotic Endozoicomonas Bacteria.</title>
        <authorList>
            <person name="Neave M.J."/>
            <person name="Apprill A."/>
            <person name="Voolstra C.R."/>
        </authorList>
    </citation>
    <scope>NUCLEOTIDE SEQUENCE [LARGE SCALE GENOMIC DNA]</scope>
    <source>
        <strain evidence="12 13">DSM 22380</strain>
    </source>
</reference>
<organism evidence="12 13">
    <name type="scientific">Endozoicomonas elysicola</name>
    <dbReference type="NCBI Taxonomy" id="305900"/>
    <lineage>
        <taxon>Bacteria</taxon>
        <taxon>Pseudomonadati</taxon>
        <taxon>Pseudomonadota</taxon>
        <taxon>Gammaproteobacteria</taxon>
        <taxon>Oceanospirillales</taxon>
        <taxon>Endozoicomonadaceae</taxon>
        <taxon>Endozoicomonas</taxon>
    </lineage>
</organism>
<evidence type="ECO:0000256" key="4">
    <source>
        <dbReference type="ARBA" id="ARBA00022692"/>
    </source>
</evidence>
<dbReference type="eggNOG" id="COG1132">
    <property type="taxonomic scope" value="Bacteria"/>
</dbReference>
<comment type="caution">
    <text evidence="12">The sequence shown here is derived from an EMBL/GenBank/DDBJ whole genome shotgun (WGS) entry which is preliminary data.</text>
</comment>
<dbReference type="InterPro" id="IPR039421">
    <property type="entry name" value="Type_1_exporter"/>
</dbReference>
<keyword evidence="5" id="KW-0547">Nucleotide-binding</keyword>
<comment type="subcellular location">
    <subcellularLocation>
        <location evidence="1">Cell membrane</location>
        <topology evidence="1">Multi-pass membrane protein</topology>
    </subcellularLocation>
</comment>
<dbReference type="Pfam" id="PF00664">
    <property type="entry name" value="ABC_membrane"/>
    <property type="match status" value="1"/>
</dbReference>
<keyword evidence="7 9" id="KW-1133">Transmembrane helix</keyword>
<dbReference type="SUPFAM" id="SSF52540">
    <property type="entry name" value="P-loop containing nucleoside triphosphate hydrolases"/>
    <property type="match status" value="1"/>
</dbReference>
<dbReference type="STRING" id="305900.GV64_04900"/>
<dbReference type="CDD" id="cd18544">
    <property type="entry name" value="ABC_6TM_TmrA_like"/>
    <property type="match status" value="1"/>
</dbReference>
<feature type="transmembrane region" description="Helical" evidence="9">
    <location>
        <begin position="26"/>
        <end position="47"/>
    </location>
</feature>
<dbReference type="GO" id="GO:0016887">
    <property type="term" value="F:ATP hydrolysis activity"/>
    <property type="evidence" value="ECO:0007669"/>
    <property type="project" value="InterPro"/>
</dbReference>
<evidence type="ECO:0000256" key="3">
    <source>
        <dbReference type="ARBA" id="ARBA00022475"/>
    </source>
</evidence>
<dbReference type="GO" id="GO:0005524">
    <property type="term" value="F:ATP binding"/>
    <property type="evidence" value="ECO:0007669"/>
    <property type="project" value="UniProtKB-KW"/>
</dbReference>
<dbReference type="Gene3D" id="1.20.1560.10">
    <property type="entry name" value="ABC transporter type 1, transmembrane domain"/>
    <property type="match status" value="1"/>
</dbReference>
<dbReference type="Proteomes" id="UP000027997">
    <property type="component" value="Unassembled WGS sequence"/>
</dbReference>
<dbReference type="Pfam" id="PF00005">
    <property type="entry name" value="ABC_tran"/>
    <property type="match status" value="1"/>
</dbReference>
<evidence type="ECO:0000313" key="12">
    <source>
        <dbReference type="EMBL" id="KEI70169.1"/>
    </source>
</evidence>
<feature type="domain" description="ABC transporter" evidence="10">
    <location>
        <begin position="352"/>
        <end position="586"/>
    </location>
</feature>
<dbReference type="GO" id="GO:0005886">
    <property type="term" value="C:plasma membrane"/>
    <property type="evidence" value="ECO:0007669"/>
    <property type="project" value="UniProtKB-SubCell"/>
</dbReference>
<dbReference type="Gene3D" id="3.40.50.300">
    <property type="entry name" value="P-loop containing nucleotide triphosphate hydrolases"/>
    <property type="match status" value="1"/>
</dbReference>
<dbReference type="InterPro" id="IPR003439">
    <property type="entry name" value="ABC_transporter-like_ATP-bd"/>
</dbReference>
<proteinExistence type="predicted"/>
<dbReference type="InterPro" id="IPR003593">
    <property type="entry name" value="AAA+_ATPase"/>
</dbReference>
<dbReference type="InterPro" id="IPR036640">
    <property type="entry name" value="ABC1_TM_sf"/>
</dbReference>
<evidence type="ECO:0000259" key="11">
    <source>
        <dbReference type="PROSITE" id="PS50929"/>
    </source>
</evidence>
<gene>
    <name evidence="12" type="ORF">GV64_04900</name>
</gene>
<dbReference type="InterPro" id="IPR011527">
    <property type="entry name" value="ABC1_TM_dom"/>
</dbReference>
<dbReference type="AlphaFoldDB" id="A0A081K7P3"/>
<evidence type="ECO:0000259" key="10">
    <source>
        <dbReference type="PROSITE" id="PS50893"/>
    </source>
</evidence>
<evidence type="ECO:0000256" key="8">
    <source>
        <dbReference type="ARBA" id="ARBA00023136"/>
    </source>
</evidence>
<protein>
    <submittedName>
        <fullName evidence="12">Multidrug ABC transporter ATP-binding protein</fullName>
    </submittedName>
</protein>
<evidence type="ECO:0000256" key="1">
    <source>
        <dbReference type="ARBA" id="ARBA00004651"/>
    </source>
</evidence>
<evidence type="ECO:0000256" key="5">
    <source>
        <dbReference type="ARBA" id="ARBA00022741"/>
    </source>
</evidence>
<dbReference type="GO" id="GO:0015421">
    <property type="term" value="F:ABC-type oligopeptide transporter activity"/>
    <property type="evidence" value="ECO:0007669"/>
    <property type="project" value="TreeGrafter"/>
</dbReference>
<dbReference type="SUPFAM" id="SSF90123">
    <property type="entry name" value="ABC transporter transmembrane region"/>
    <property type="match status" value="1"/>
</dbReference>
<keyword evidence="13" id="KW-1185">Reference proteome</keyword>
<keyword evidence="2" id="KW-0813">Transport</keyword>
<feature type="domain" description="ABC transmembrane type-1" evidence="11">
    <location>
        <begin position="29"/>
        <end position="314"/>
    </location>
</feature>
<dbReference type="SMART" id="SM00382">
    <property type="entry name" value="AAA"/>
    <property type="match status" value="1"/>
</dbReference>
<evidence type="ECO:0000256" key="2">
    <source>
        <dbReference type="ARBA" id="ARBA00022448"/>
    </source>
</evidence>
<sequence>MANDEKKTSGYRGLARLVRYAKPYQWQFLGAFLILLLATSLEMLAPWLMKIILDEHIAPGVNDTMGLAMMGSALFGTYLGSAILQYIQNVKFQENALKVVHDIRRMLFAHVLRLPMSYFDSEPTGRLVSRITNDSEVLRQMFVGVIPAILQAFFRVVGIFIAMALLDVRLMFMTAMLIPVMLLAIHLYQKISHPVIHGVRSQLANINTRVNESLNGMRIIQAMGQEAHLQQQFDKDNEEWSQLKRKNINIDSLLLMPFTHLLNGIALAVVVGWFGYQSGFSLVEVGTLYAFINYLGRFFEPFRQITMQMSSLQQSLVASERLFQVLNEETEDTQHGQSKNQTDSPEIHSGKLEFNNVTLSYDSKNMALDNVSFTVEPGQFVAIVGHSGSGKSSVINLLMRFYQHQEGQILIDNQPLTSLKEDTLRQGLGLVFQEPYIFSGTMAENISLNHDQITDEHVQAAARKVHADPFIQELDESYEHKPGPGGKALSTGERQLLSFARTIAQNPKILLLDEATANIDGETEHHIKEALITLRENRTTIAVAHRLSTIQDADQILVMDKGRIVQSGTHEELLLQEGHYRDLYLAQQTEEQLGTTQQPGLTMAAANA</sequence>
<accession>A0A081K7P3</accession>
<dbReference type="PANTHER" id="PTHR43394">
    <property type="entry name" value="ATP-DEPENDENT PERMEASE MDL1, MITOCHONDRIAL"/>
    <property type="match status" value="1"/>
</dbReference>
<feature type="transmembrane region" description="Helical" evidence="9">
    <location>
        <begin position="67"/>
        <end position="87"/>
    </location>
</feature>
<keyword evidence="8 9" id="KW-0472">Membrane</keyword>
<name>A0A081K7P3_9GAMM</name>
<keyword evidence="6 12" id="KW-0067">ATP-binding</keyword>
<dbReference type="CDD" id="cd03254">
    <property type="entry name" value="ABCC_Glucan_exporter_like"/>
    <property type="match status" value="1"/>
</dbReference>
<feature type="transmembrane region" description="Helical" evidence="9">
    <location>
        <begin position="253"/>
        <end position="274"/>
    </location>
</feature>
<dbReference type="PROSITE" id="PS50893">
    <property type="entry name" value="ABC_TRANSPORTER_2"/>
    <property type="match status" value="1"/>
</dbReference>